<protein>
    <submittedName>
        <fullName evidence="3">Uncharacterized protein</fullName>
    </submittedName>
</protein>
<comment type="caution">
    <text evidence="3">The sequence shown here is derived from an EMBL/GenBank/DDBJ whole genome shotgun (WGS) entry which is preliminary data.</text>
</comment>
<proteinExistence type="predicted"/>
<keyword evidence="2" id="KW-1133">Transmembrane helix</keyword>
<sequence>MGTNAAYVEPAESVSKWHGTSPKSGETGAVKIFFVLEGLRLLLRSGLSCHARSFAPGLDFWTDGSFCIILVYVFLANGWVVYINRLFLMAWHGMACKGTSKPRPEELKL</sequence>
<evidence type="ECO:0000313" key="4">
    <source>
        <dbReference type="Proteomes" id="UP001642360"/>
    </source>
</evidence>
<dbReference type="Proteomes" id="UP001642360">
    <property type="component" value="Unassembled WGS sequence"/>
</dbReference>
<keyword evidence="4" id="KW-1185">Reference proteome</keyword>
<feature type="region of interest" description="Disordered" evidence="1">
    <location>
        <begin position="1"/>
        <end position="23"/>
    </location>
</feature>
<dbReference type="EMBL" id="CAUOFW020001981">
    <property type="protein sequence ID" value="CAK9150125.1"/>
    <property type="molecule type" value="Genomic_DNA"/>
</dbReference>
<accession>A0ABC8RYT4</accession>
<keyword evidence="2" id="KW-0472">Membrane</keyword>
<evidence type="ECO:0000313" key="3">
    <source>
        <dbReference type="EMBL" id="CAK9150125.1"/>
    </source>
</evidence>
<name>A0ABC8RYT4_9AQUA</name>
<feature type="transmembrane region" description="Helical" evidence="2">
    <location>
        <begin position="60"/>
        <end position="82"/>
    </location>
</feature>
<reference evidence="3 4" key="1">
    <citation type="submission" date="2024-02" db="EMBL/GenBank/DDBJ databases">
        <authorList>
            <person name="Vignale AGUSTIN F."/>
            <person name="Sosa J E."/>
            <person name="Modenutti C."/>
        </authorList>
    </citation>
    <scope>NUCLEOTIDE SEQUENCE [LARGE SCALE GENOMIC DNA]</scope>
</reference>
<evidence type="ECO:0000256" key="2">
    <source>
        <dbReference type="SAM" id="Phobius"/>
    </source>
</evidence>
<evidence type="ECO:0000256" key="1">
    <source>
        <dbReference type="SAM" id="MobiDB-lite"/>
    </source>
</evidence>
<dbReference type="AlphaFoldDB" id="A0ABC8RYT4"/>
<keyword evidence="2" id="KW-0812">Transmembrane</keyword>
<gene>
    <name evidence="3" type="ORF">ILEXP_LOCUS18235</name>
</gene>
<organism evidence="3 4">
    <name type="scientific">Ilex paraguariensis</name>
    <name type="common">yerba mate</name>
    <dbReference type="NCBI Taxonomy" id="185542"/>
    <lineage>
        <taxon>Eukaryota</taxon>
        <taxon>Viridiplantae</taxon>
        <taxon>Streptophyta</taxon>
        <taxon>Embryophyta</taxon>
        <taxon>Tracheophyta</taxon>
        <taxon>Spermatophyta</taxon>
        <taxon>Magnoliopsida</taxon>
        <taxon>eudicotyledons</taxon>
        <taxon>Gunneridae</taxon>
        <taxon>Pentapetalae</taxon>
        <taxon>asterids</taxon>
        <taxon>campanulids</taxon>
        <taxon>Aquifoliales</taxon>
        <taxon>Aquifoliaceae</taxon>
        <taxon>Ilex</taxon>
    </lineage>
</organism>